<keyword evidence="3" id="KW-0547">Nucleotide-binding</keyword>
<comment type="subcellular location">
    <subcellularLocation>
        <location evidence="1">Nucleus</location>
    </subcellularLocation>
</comment>
<evidence type="ECO:0000256" key="1">
    <source>
        <dbReference type="ARBA" id="ARBA00004123"/>
    </source>
</evidence>
<feature type="non-terminal residue" evidence="13">
    <location>
        <position position="625"/>
    </location>
</feature>
<dbReference type="SMART" id="SM00298">
    <property type="entry name" value="CHROMO"/>
    <property type="match status" value="2"/>
</dbReference>
<feature type="domain" description="Chromo" evidence="10">
    <location>
        <begin position="90"/>
        <end position="164"/>
    </location>
</feature>
<dbReference type="AlphaFoldDB" id="C1N236"/>
<dbReference type="GeneID" id="9687461"/>
<dbReference type="InterPro" id="IPR027417">
    <property type="entry name" value="P-loop_NTPase"/>
</dbReference>
<dbReference type="Gene3D" id="3.40.50.300">
    <property type="entry name" value="P-loop containing nucleotide triphosphate hydrolases"/>
    <property type="match status" value="1"/>
</dbReference>
<keyword evidence="8" id="KW-0539">Nucleus</keyword>
<evidence type="ECO:0000256" key="7">
    <source>
        <dbReference type="ARBA" id="ARBA00023163"/>
    </source>
</evidence>
<evidence type="ECO:0000313" key="14">
    <source>
        <dbReference type="Proteomes" id="UP000001876"/>
    </source>
</evidence>
<dbReference type="OrthoDB" id="498760at2759"/>
<dbReference type="InterPro" id="IPR000953">
    <property type="entry name" value="Chromo/chromo_shadow_dom"/>
</dbReference>
<evidence type="ECO:0000259" key="11">
    <source>
        <dbReference type="PROSITE" id="PS51192"/>
    </source>
</evidence>
<dbReference type="GO" id="GO:0005634">
    <property type="term" value="C:nucleus"/>
    <property type="evidence" value="ECO:0007669"/>
    <property type="project" value="UniProtKB-SubCell"/>
</dbReference>
<dbReference type="PROSITE" id="PS51192">
    <property type="entry name" value="HELICASE_ATP_BIND_1"/>
    <property type="match status" value="1"/>
</dbReference>
<dbReference type="InterPro" id="IPR014001">
    <property type="entry name" value="Helicase_ATP-bd"/>
</dbReference>
<evidence type="ECO:0000256" key="9">
    <source>
        <dbReference type="SAM" id="MobiDB-lite"/>
    </source>
</evidence>
<keyword evidence="7" id="KW-0804">Transcription</keyword>
<dbReference type="Pfam" id="PF00176">
    <property type="entry name" value="SNF2-rel_dom"/>
    <property type="match status" value="1"/>
</dbReference>
<dbReference type="RefSeq" id="XP_003062224.1">
    <property type="nucleotide sequence ID" value="XM_003062178.1"/>
</dbReference>
<dbReference type="Gene3D" id="2.40.50.40">
    <property type="match status" value="1"/>
</dbReference>
<evidence type="ECO:0000256" key="3">
    <source>
        <dbReference type="ARBA" id="ARBA00022741"/>
    </source>
</evidence>
<dbReference type="GO" id="GO:0000785">
    <property type="term" value="C:chromatin"/>
    <property type="evidence" value="ECO:0007669"/>
    <property type="project" value="TreeGrafter"/>
</dbReference>
<dbReference type="Proteomes" id="UP000001876">
    <property type="component" value="Unassembled WGS sequence"/>
</dbReference>
<keyword evidence="5" id="KW-0067">ATP-binding</keyword>
<keyword evidence="2" id="KW-0677">Repeat</keyword>
<dbReference type="InterPro" id="IPR038718">
    <property type="entry name" value="SNF2-like_sf"/>
</dbReference>
<dbReference type="GO" id="GO:0005524">
    <property type="term" value="F:ATP binding"/>
    <property type="evidence" value="ECO:0007669"/>
    <property type="project" value="UniProtKB-KW"/>
</dbReference>
<evidence type="ECO:0000256" key="5">
    <source>
        <dbReference type="ARBA" id="ARBA00022840"/>
    </source>
</evidence>
<organism evidence="14">
    <name type="scientific">Micromonas pusilla (strain CCMP1545)</name>
    <name type="common">Picoplanktonic green alga</name>
    <dbReference type="NCBI Taxonomy" id="564608"/>
    <lineage>
        <taxon>Eukaryota</taxon>
        <taxon>Viridiplantae</taxon>
        <taxon>Chlorophyta</taxon>
        <taxon>Mamiellophyceae</taxon>
        <taxon>Mamiellales</taxon>
        <taxon>Mamiellaceae</taxon>
        <taxon>Micromonas</taxon>
    </lineage>
</organism>
<evidence type="ECO:0000256" key="8">
    <source>
        <dbReference type="ARBA" id="ARBA00023242"/>
    </source>
</evidence>
<dbReference type="SUPFAM" id="SSF52540">
    <property type="entry name" value="P-loop containing nucleoside triphosphate hydrolases"/>
    <property type="match status" value="2"/>
</dbReference>
<dbReference type="eggNOG" id="KOG0384">
    <property type="taxonomic scope" value="Eukaryota"/>
</dbReference>
<dbReference type="GO" id="GO:0140658">
    <property type="term" value="F:ATP-dependent chromatin remodeler activity"/>
    <property type="evidence" value="ECO:0007669"/>
    <property type="project" value="TreeGrafter"/>
</dbReference>
<evidence type="ECO:0000259" key="12">
    <source>
        <dbReference type="PROSITE" id="PS51194"/>
    </source>
</evidence>
<dbReference type="KEGG" id="mpp:MICPUCDRAFT_21039"/>
<proteinExistence type="predicted"/>
<dbReference type="SMART" id="SM00487">
    <property type="entry name" value="DEXDc"/>
    <property type="match status" value="1"/>
</dbReference>
<dbReference type="STRING" id="564608.C1N236"/>
<dbReference type="PROSITE" id="PS50013">
    <property type="entry name" value="CHROMO_2"/>
    <property type="match status" value="1"/>
</dbReference>
<dbReference type="InterPro" id="IPR023780">
    <property type="entry name" value="Chromo_domain"/>
</dbReference>
<dbReference type="EMBL" id="GG663745">
    <property type="protein sequence ID" value="EEH53936.1"/>
    <property type="molecule type" value="Genomic_DNA"/>
</dbReference>
<dbReference type="InterPro" id="IPR023779">
    <property type="entry name" value="Chromodomain_CS"/>
</dbReference>
<dbReference type="InterPro" id="IPR016197">
    <property type="entry name" value="Chromo-like_dom_sf"/>
</dbReference>
<gene>
    <name evidence="13" type="ORF">MICPUCDRAFT_21039</name>
</gene>
<feature type="region of interest" description="Disordered" evidence="9">
    <location>
        <begin position="1"/>
        <end position="34"/>
    </location>
</feature>
<dbReference type="InterPro" id="IPR000330">
    <property type="entry name" value="SNF2_N"/>
</dbReference>
<dbReference type="OMA" id="FFCAPEQ"/>
<dbReference type="PANTHER" id="PTHR45623:SF11">
    <property type="entry name" value="KISMET, ISOFORM C"/>
    <property type="match status" value="1"/>
</dbReference>
<dbReference type="InterPro" id="IPR001650">
    <property type="entry name" value="Helicase_C-like"/>
</dbReference>
<dbReference type="PROSITE" id="PS00598">
    <property type="entry name" value="CHROMO_1"/>
    <property type="match status" value="1"/>
</dbReference>
<dbReference type="PANTHER" id="PTHR45623">
    <property type="entry name" value="CHROMODOMAIN-HELICASE-DNA-BINDING PROTEIN 3-RELATED-RELATED"/>
    <property type="match status" value="1"/>
</dbReference>
<keyword evidence="4" id="KW-0378">Hydrolase</keyword>
<dbReference type="GO" id="GO:0003682">
    <property type="term" value="F:chromatin binding"/>
    <property type="evidence" value="ECO:0007669"/>
    <property type="project" value="TreeGrafter"/>
</dbReference>
<evidence type="ECO:0000256" key="6">
    <source>
        <dbReference type="ARBA" id="ARBA00023015"/>
    </source>
</evidence>
<accession>C1N236</accession>
<name>C1N236_MICPC</name>
<dbReference type="PROSITE" id="PS51194">
    <property type="entry name" value="HELICASE_CTER"/>
    <property type="match status" value="1"/>
</dbReference>
<evidence type="ECO:0000256" key="4">
    <source>
        <dbReference type="ARBA" id="ARBA00022801"/>
    </source>
</evidence>
<dbReference type="GO" id="GO:0003677">
    <property type="term" value="F:DNA binding"/>
    <property type="evidence" value="ECO:0007669"/>
    <property type="project" value="TreeGrafter"/>
</dbReference>
<feature type="compositionally biased region" description="Low complexity" evidence="9">
    <location>
        <begin position="8"/>
        <end position="21"/>
    </location>
</feature>
<protein>
    <submittedName>
        <fullName evidence="13">SNF2 super family</fullName>
    </submittedName>
</protein>
<keyword evidence="14" id="KW-1185">Reference proteome</keyword>
<feature type="domain" description="Helicase ATP-binding" evidence="11">
    <location>
        <begin position="205"/>
        <end position="378"/>
    </location>
</feature>
<dbReference type="SMART" id="SM00490">
    <property type="entry name" value="HELICc"/>
    <property type="match status" value="1"/>
</dbReference>
<evidence type="ECO:0000256" key="2">
    <source>
        <dbReference type="ARBA" id="ARBA00022737"/>
    </source>
</evidence>
<evidence type="ECO:0000313" key="13">
    <source>
        <dbReference type="EMBL" id="EEH53936.1"/>
    </source>
</evidence>
<dbReference type="GO" id="GO:0016887">
    <property type="term" value="F:ATP hydrolysis activity"/>
    <property type="evidence" value="ECO:0007669"/>
    <property type="project" value="TreeGrafter"/>
</dbReference>
<dbReference type="SUPFAM" id="SSF54160">
    <property type="entry name" value="Chromo domain-like"/>
    <property type="match status" value="2"/>
</dbReference>
<sequence>MAKHLAAKAHAAAAKSPASKAKSPKGGGGGGKKTASASALLYCVKWEGCGYRRRSWETAGDLDALKSGKPKLVSFKRRHAQNPDLTTEPFPAQYLVVDRSSEEEDDDDDDADDAEPSHEYLVKWRGLGYGEATWETAALLSSDVDAAHVAAYEKRNDLKAKRAIHATAAENQKNGAKLPAKPTPPEFKNNMALREYQVTSFEWMVGNYRRRQNVILGDEMGLGKTAQCIAVMEHVRTKHLAAPRPFLVVAPLTTLGHWKREMEKWTDMNVVTLDGTARDREVCQETEFYFESRGAKGPAKFDVLLISFETARRLTELIAEFQWALCVVDEAHKLKDVNSMTTQAVMDIGYDWLLLLTGTPIQNNVKELFGMMHVLDPVQYPSWEEFQNEHCGGQDREVDADQVMQLRKVLQPRMLRRMKEDVETIPAKEEIVVWVELTAEQRAYYRMIYEKQVHVLMEGNKSKNVPQLRNLCMELRKVCNHPFLCDGAAAKAAADAAAAGVAPPTPPAPPTSLDLLTGASGKMVLVAKLLAKLKSEGKKVLIFSQFTIVLDILEDYLGMMKYEYERLDGSTSQADRQAGIDRFNQDGQGFVYLLSTRAGGMGITLTAADTAIIYDSDWNPQNDLQ</sequence>
<feature type="domain" description="Helicase C-terminal" evidence="12">
    <location>
        <begin position="525"/>
        <end position="625"/>
    </location>
</feature>
<dbReference type="CDD" id="cd18793">
    <property type="entry name" value="SF2_C_SNF"/>
    <property type="match status" value="1"/>
</dbReference>
<dbReference type="GO" id="GO:0042393">
    <property type="term" value="F:histone binding"/>
    <property type="evidence" value="ECO:0007669"/>
    <property type="project" value="TreeGrafter"/>
</dbReference>
<dbReference type="Pfam" id="PF00385">
    <property type="entry name" value="Chromo"/>
    <property type="match status" value="1"/>
</dbReference>
<reference evidence="13 14" key="1">
    <citation type="journal article" date="2009" name="Science">
        <title>Green evolution and dynamic adaptations revealed by genomes of the marine picoeukaryotes Micromonas.</title>
        <authorList>
            <person name="Worden A.Z."/>
            <person name="Lee J.H."/>
            <person name="Mock T."/>
            <person name="Rouze P."/>
            <person name="Simmons M.P."/>
            <person name="Aerts A.L."/>
            <person name="Allen A.E."/>
            <person name="Cuvelier M.L."/>
            <person name="Derelle E."/>
            <person name="Everett M.V."/>
            <person name="Foulon E."/>
            <person name="Grimwood J."/>
            <person name="Gundlach H."/>
            <person name="Henrissat B."/>
            <person name="Napoli C."/>
            <person name="McDonald S.M."/>
            <person name="Parker M.S."/>
            <person name="Rombauts S."/>
            <person name="Salamov A."/>
            <person name="Von Dassow P."/>
            <person name="Badger J.H."/>
            <person name="Coutinho P.M."/>
            <person name="Demir E."/>
            <person name="Dubchak I."/>
            <person name="Gentemann C."/>
            <person name="Eikrem W."/>
            <person name="Gready J.E."/>
            <person name="John U."/>
            <person name="Lanier W."/>
            <person name="Lindquist E.A."/>
            <person name="Lucas S."/>
            <person name="Mayer K.F."/>
            <person name="Moreau H."/>
            <person name="Not F."/>
            <person name="Otillar R."/>
            <person name="Panaud O."/>
            <person name="Pangilinan J."/>
            <person name="Paulsen I."/>
            <person name="Piegu B."/>
            <person name="Poliakov A."/>
            <person name="Robbens S."/>
            <person name="Schmutz J."/>
            <person name="Toulza E."/>
            <person name="Wyss T."/>
            <person name="Zelensky A."/>
            <person name="Zhou K."/>
            <person name="Armbrust E.V."/>
            <person name="Bhattacharya D."/>
            <person name="Goodenough U.W."/>
            <person name="Van de Peer Y."/>
            <person name="Grigoriev I.V."/>
        </authorList>
    </citation>
    <scope>NUCLEOTIDE SEQUENCE [LARGE SCALE GENOMIC DNA]</scope>
    <source>
        <strain evidence="13 14">CCMP1545</strain>
    </source>
</reference>
<dbReference type="Gene3D" id="3.40.50.10810">
    <property type="entry name" value="Tandem AAA-ATPase domain"/>
    <property type="match status" value="1"/>
</dbReference>
<dbReference type="Pfam" id="PF00271">
    <property type="entry name" value="Helicase_C"/>
    <property type="match status" value="1"/>
</dbReference>
<keyword evidence="6" id="KW-0805">Transcription regulation</keyword>
<evidence type="ECO:0000259" key="10">
    <source>
        <dbReference type="PROSITE" id="PS50013"/>
    </source>
</evidence>
<dbReference type="InterPro" id="IPR049730">
    <property type="entry name" value="SNF2/RAD54-like_C"/>
</dbReference>